<dbReference type="EMBL" id="JARWAF010000020">
    <property type="protein sequence ID" value="MDJ1645175.1"/>
    <property type="molecule type" value="Genomic_DNA"/>
</dbReference>
<dbReference type="GO" id="GO:0005524">
    <property type="term" value="F:ATP binding"/>
    <property type="evidence" value="ECO:0007669"/>
    <property type="project" value="UniProtKB-KW"/>
</dbReference>
<evidence type="ECO:0000313" key="1">
    <source>
        <dbReference type="EMBL" id="MDJ1645175.1"/>
    </source>
</evidence>
<comment type="caution">
    <text evidence="1">The sequence shown here is derived from an EMBL/GenBank/DDBJ whole genome shotgun (WGS) entry which is preliminary data.</text>
</comment>
<proteinExistence type="predicted"/>
<reference evidence="1 2" key="1">
    <citation type="submission" date="2023-04" db="EMBL/GenBank/DDBJ databases">
        <title>A novel species of the genus Streptomyces: Streptomyces pakalii sp. nov. isolated from a Mexican soil jungle.</title>
        <authorList>
            <person name="Chavez-Hernandez M.A."/>
            <person name="Ortiz-Alvarez J."/>
            <person name="Villa-Tanaca L."/>
            <person name="Hernandez-Rodriguez C."/>
        </authorList>
    </citation>
    <scope>NUCLEOTIDE SEQUENCE [LARGE SCALE GENOMIC DNA]</scope>
    <source>
        <strain evidence="1 2">ENCB-J15</strain>
    </source>
</reference>
<name>A0ABT7DH68_9ACTN</name>
<keyword evidence="1" id="KW-0067">ATP-binding</keyword>
<dbReference type="PANTHER" id="PTHR12435">
    <property type="match status" value="1"/>
</dbReference>
<accession>A0ABT7DH68</accession>
<sequence length="324" mass="34516">MTTFRPENALPLDTTIPDPSVVCLIGASGSGKSTWASTWPATQILELDAFRAMVSDDAGCQEATADAVFALQAVLEARLARRRMTIVDGTNSEKSVRAGLVATARRYGMPTVALVVPTPLPVCVERQSSRPRSRRVPEHVVRAQHAATAGAVSGLPAEGFDHVVVADNLGRLLPFLQRLSGARQADLGLDGSTGLGDLNLPARTFGKEILPLWRWKPGSNLAGGDRVAQIRLGQQYLTLALRTNIDGEGDLGFDVAVPCPHDDACAGRAWAPAYSITCLFRALNGDLDDEDIVCTVHGPNHDDGQDTAETSYEVLDRGLAGADR</sequence>
<evidence type="ECO:0000313" key="2">
    <source>
        <dbReference type="Proteomes" id="UP001237194"/>
    </source>
</evidence>
<dbReference type="Gene3D" id="3.40.50.300">
    <property type="entry name" value="P-loop containing nucleotide triphosphate hydrolases"/>
    <property type="match status" value="1"/>
</dbReference>
<dbReference type="Pfam" id="PF13671">
    <property type="entry name" value="AAA_33"/>
    <property type="match status" value="1"/>
</dbReference>
<dbReference type="RefSeq" id="WP_283900971.1">
    <property type="nucleotide sequence ID" value="NZ_JARWAF010000020.1"/>
</dbReference>
<organism evidence="1 2">
    <name type="scientific">Streptomyces pakalii</name>
    <dbReference type="NCBI Taxonomy" id="3036494"/>
    <lineage>
        <taxon>Bacteria</taxon>
        <taxon>Bacillati</taxon>
        <taxon>Actinomycetota</taxon>
        <taxon>Actinomycetes</taxon>
        <taxon>Kitasatosporales</taxon>
        <taxon>Streptomycetaceae</taxon>
        <taxon>Streptomyces</taxon>
    </lineage>
</organism>
<keyword evidence="1" id="KW-0547">Nucleotide-binding</keyword>
<keyword evidence="2" id="KW-1185">Reference proteome</keyword>
<protein>
    <submittedName>
        <fullName evidence="1">ATP-binding protein</fullName>
    </submittedName>
</protein>
<dbReference type="SUPFAM" id="SSF52540">
    <property type="entry name" value="P-loop containing nucleoside triphosphate hydrolases"/>
    <property type="match status" value="1"/>
</dbReference>
<dbReference type="Proteomes" id="UP001237194">
    <property type="component" value="Unassembled WGS sequence"/>
</dbReference>
<dbReference type="InterPro" id="IPR027417">
    <property type="entry name" value="P-loop_NTPase"/>
</dbReference>
<gene>
    <name evidence="1" type="ORF">P5W92_32910</name>
</gene>